<proteinExistence type="predicted"/>
<dbReference type="GO" id="GO:0015627">
    <property type="term" value="C:type II protein secretion system complex"/>
    <property type="evidence" value="ECO:0007669"/>
    <property type="project" value="TreeGrafter"/>
</dbReference>
<dbReference type="Gene3D" id="3.10.560.10">
    <property type="entry name" value="Outer membrane lipoprotein wza domain like"/>
    <property type="match status" value="1"/>
</dbReference>
<feature type="compositionally biased region" description="Gly residues" evidence="1">
    <location>
        <begin position="83"/>
        <end position="110"/>
    </location>
</feature>
<keyword evidence="3" id="KW-0238">DNA-binding</keyword>
<evidence type="ECO:0000256" key="1">
    <source>
        <dbReference type="SAM" id="MobiDB-lite"/>
    </source>
</evidence>
<dbReference type="PANTHER" id="PTHR21180">
    <property type="entry name" value="ENDONUCLEASE/EXONUCLEASE/PHOSPHATASE FAMILY DOMAIN-CONTAINING PROTEIN 1"/>
    <property type="match status" value="1"/>
</dbReference>
<dbReference type="Pfam" id="PF12836">
    <property type="entry name" value="HHH_3"/>
    <property type="match status" value="1"/>
</dbReference>
<protein>
    <submittedName>
        <fullName evidence="3">ComEA family DNA-binding protein</fullName>
    </submittedName>
</protein>
<feature type="domain" description="Helix-hairpin-helix DNA-binding motif class 1" evidence="2">
    <location>
        <begin position="124"/>
        <end position="143"/>
    </location>
</feature>
<comment type="caution">
    <text evidence="3">The sequence shown here is derived from an EMBL/GenBank/DDBJ whole genome shotgun (WGS) entry which is preliminary data.</text>
</comment>
<dbReference type="GO" id="GO:0003677">
    <property type="term" value="F:DNA binding"/>
    <property type="evidence" value="ECO:0007669"/>
    <property type="project" value="UniProtKB-KW"/>
</dbReference>
<dbReference type="PANTHER" id="PTHR21180:SF32">
    <property type="entry name" value="ENDONUCLEASE_EXONUCLEASE_PHOSPHATASE FAMILY DOMAIN-CONTAINING PROTEIN 1"/>
    <property type="match status" value="1"/>
</dbReference>
<dbReference type="Proteomes" id="UP000295411">
    <property type="component" value="Unassembled WGS sequence"/>
</dbReference>
<dbReference type="InterPro" id="IPR019554">
    <property type="entry name" value="Soluble_ligand-bd"/>
</dbReference>
<gene>
    <name evidence="3" type="ORF">E2F48_01965</name>
</gene>
<feature type="region of interest" description="Disordered" evidence="1">
    <location>
        <begin position="72"/>
        <end position="110"/>
    </location>
</feature>
<organism evidence="3 4">
    <name type="scientific">Arthrobacter crusticola</name>
    <dbReference type="NCBI Taxonomy" id="2547960"/>
    <lineage>
        <taxon>Bacteria</taxon>
        <taxon>Bacillati</taxon>
        <taxon>Actinomycetota</taxon>
        <taxon>Actinomycetes</taxon>
        <taxon>Micrococcales</taxon>
        <taxon>Micrococcaceae</taxon>
        <taxon>Arthrobacter</taxon>
    </lineage>
</organism>
<accession>A0A4R5U3J8</accession>
<dbReference type="InterPro" id="IPR051675">
    <property type="entry name" value="Endo/Exo/Phosphatase_dom_1"/>
</dbReference>
<dbReference type="SUPFAM" id="SSF47781">
    <property type="entry name" value="RuvA domain 2-like"/>
    <property type="match status" value="1"/>
</dbReference>
<dbReference type="Pfam" id="PF10531">
    <property type="entry name" value="SLBB"/>
    <property type="match status" value="1"/>
</dbReference>
<feature type="domain" description="Helix-hairpin-helix DNA-binding motif class 1" evidence="2">
    <location>
        <begin position="154"/>
        <end position="173"/>
    </location>
</feature>
<dbReference type="EMBL" id="SMTK01000001">
    <property type="protein sequence ID" value="TDK28280.1"/>
    <property type="molecule type" value="Genomic_DNA"/>
</dbReference>
<dbReference type="AlphaFoldDB" id="A0A4R5U3J8"/>
<keyword evidence="4" id="KW-1185">Reference proteome</keyword>
<dbReference type="InterPro" id="IPR010994">
    <property type="entry name" value="RuvA_2-like"/>
</dbReference>
<dbReference type="OrthoDB" id="9758724at2"/>
<evidence type="ECO:0000313" key="4">
    <source>
        <dbReference type="Proteomes" id="UP000295411"/>
    </source>
</evidence>
<dbReference type="SMART" id="SM00278">
    <property type="entry name" value="HhH1"/>
    <property type="match status" value="2"/>
</dbReference>
<evidence type="ECO:0000259" key="2">
    <source>
        <dbReference type="SMART" id="SM00278"/>
    </source>
</evidence>
<dbReference type="GO" id="GO:0006281">
    <property type="term" value="P:DNA repair"/>
    <property type="evidence" value="ECO:0007669"/>
    <property type="project" value="InterPro"/>
</dbReference>
<name>A0A4R5U3J8_9MICC</name>
<dbReference type="SUPFAM" id="SSF142984">
    <property type="entry name" value="Nqo1 middle domain-like"/>
    <property type="match status" value="1"/>
</dbReference>
<reference evidence="3 4" key="1">
    <citation type="submission" date="2019-03" db="EMBL/GenBank/DDBJ databases">
        <title>Arthrobacter sp. nov., an bacterium isolated from biocrust in Mu Us Desert.</title>
        <authorList>
            <person name="Lixiong L."/>
        </authorList>
    </citation>
    <scope>NUCLEOTIDE SEQUENCE [LARGE SCALE GENOMIC DNA]</scope>
    <source>
        <strain evidence="3 4">SLN-3</strain>
    </source>
</reference>
<evidence type="ECO:0000313" key="3">
    <source>
        <dbReference type="EMBL" id="TDK28280.1"/>
    </source>
</evidence>
<sequence>MPLEGGDAAADPGGVFVHLTGAVASPGVREVPQGSRLFQVLELAGGATPDADLARVNLAAVVVDGGQVHVPRKGEAVPLGPPAGSGGPLTGGRTPGGGSSGAGTGGTGTGMPAGTVNLNTADAPALESLPRVGPVLAERIIAWRTEHGPFARAEDLDAVPGIGPALLEAMLPFVVVG</sequence>
<dbReference type="GO" id="GO:0015628">
    <property type="term" value="P:protein secretion by the type II secretion system"/>
    <property type="evidence" value="ECO:0007669"/>
    <property type="project" value="TreeGrafter"/>
</dbReference>
<dbReference type="Gene3D" id="1.10.150.280">
    <property type="entry name" value="AF1531-like domain"/>
    <property type="match status" value="1"/>
</dbReference>
<dbReference type="InterPro" id="IPR003583">
    <property type="entry name" value="Hlx-hairpin-Hlx_DNA-bd_motif"/>
</dbReference>